<dbReference type="Proteomes" id="UP000215377">
    <property type="component" value="Unassembled WGS sequence"/>
</dbReference>
<sequence length="84" mass="8835">MATIPTMADPCGRAAALRALRDEVITGGGVVEIESESGNGLKRRVRYSTADLAGLDREIAAADAACGGARPRRRTFYPQTSKGL</sequence>
<dbReference type="GO" id="GO:0019058">
    <property type="term" value="P:viral life cycle"/>
    <property type="evidence" value="ECO:0007669"/>
    <property type="project" value="InterPro"/>
</dbReference>
<name>A0A225ND30_9RHOB</name>
<keyword evidence="2" id="KW-1185">Reference proteome</keyword>
<dbReference type="AlphaFoldDB" id="A0A225ND30"/>
<dbReference type="InterPro" id="IPR036626">
    <property type="entry name" value="GpW_sf"/>
</dbReference>
<evidence type="ECO:0008006" key="3">
    <source>
        <dbReference type="Google" id="ProtNLM"/>
    </source>
</evidence>
<comment type="caution">
    <text evidence="1">The sequence shown here is derived from an EMBL/GenBank/DDBJ whole genome shotgun (WGS) entry which is preliminary data.</text>
</comment>
<evidence type="ECO:0000313" key="2">
    <source>
        <dbReference type="Proteomes" id="UP000215377"/>
    </source>
</evidence>
<accession>A0A225ND30</accession>
<proteinExistence type="predicted"/>
<organism evidence="1 2">
    <name type="scientific">Marinibacterium profundimaris</name>
    <dbReference type="NCBI Taxonomy" id="1679460"/>
    <lineage>
        <taxon>Bacteria</taxon>
        <taxon>Pseudomonadati</taxon>
        <taxon>Pseudomonadota</taxon>
        <taxon>Alphaproteobacteria</taxon>
        <taxon>Rhodobacterales</taxon>
        <taxon>Paracoccaceae</taxon>
        <taxon>Marinibacterium</taxon>
    </lineage>
</organism>
<evidence type="ECO:0000313" key="1">
    <source>
        <dbReference type="EMBL" id="OWU67798.1"/>
    </source>
</evidence>
<dbReference type="EMBL" id="AQQR01000026">
    <property type="protein sequence ID" value="OWU67798.1"/>
    <property type="molecule type" value="Genomic_DNA"/>
</dbReference>
<dbReference type="RefSeq" id="WP_088652733.1">
    <property type="nucleotide sequence ID" value="NZ_AQQR01000026.1"/>
</dbReference>
<dbReference type="Gene3D" id="3.30.1580.10">
    <property type="entry name" value="Head-to-tail joining protein W"/>
    <property type="match status" value="1"/>
</dbReference>
<reference evidence="1 2" key="1">
    <citation type="submission" date="2013-04" db="EMBL/GenBank/DDBJ databases">
        <title>Oceanicola sp. 22II1-22F33 Genome Sequencing.</title>
        <authorList>
            <person name="Lai Q."/>
            <person name="Li G."/>
            <person name="Shao Z."/>
        </authorList>
    </citation>
    <scope>NUCLEOTIDE SEQUENCE [LARGE SCALE GENOMIC DNA]</scope>
    <source>
        <strain evidence="1 2">22II1-22F33</strain>
    </source>
</reference>
<gene>
    <name evidence="1" type="ORF">ATO3_25550</name>
</gene>
<protein>
    <recommendedName>
        <fullName evidence="3">GpW protein</fullName>
    </recommendedName>
</protein>